<protein>
    <submittedName>
        <fullName evidence="2">Ribbon-helix-helix protein, copG family</fullName>
    </submittedName>
</protein>
<dbReference type="HOGENOM" id="CLU_2700630_0_0_5"/>
<dbReference type="Proteomes" id="UP000003947">
    <property type="component" value="Unassembled WGS sequence"/>
</dbReference>
<keyword evidence="3" id="KW-1185">Reference proteome</keyword>
<dbReference type="STRING" id="864069.MicloDRAFT_00032030"/>
<sequence length="73" mass="8347">MFEAPNHYERRAKYPEVVTTRVPTELREAVKQIAAQEDVSMHEFIRRAIGERIQRFGNGMNGEDAIPSFGARA</sequence>
<name>I4YRR2_9HYPH</name>
<reference evidence="2 3" key="1">
    <citation type="submission" date="2012-02" db="EMBL/GenBank/DDBJ databases">
        <title>Improved High-Quality Draft sequence of Microvirga sp. WSM3557.</title>
        <authorList>
            <consortium name="US DOE Joint Genome Institute"/>
            <person name="Lucas S."/>
            <person name="Han J."/>
            <person name="Lapidus A."/>
            <person name="Cheng J.-F."/>
            <person name="Goodwin L."/>
            <person name="Pitluck S."/>
            <person name="Peters L."/>
            <person name="Zhang X."/>
            <person name="Detter J.C."/>
            <person name="Han C."/>
            <person name="Tapia R."/>
            <person name="Land M."/>
            <person name="Hauser L."/>
            <person name="Kyrpides N."/>
            <person name="Ivanova N."/>
            <person name="Pagani I."/>
            <person name="Brau L."/>
            <person name="Yates R."/>
            <person name="O'Hara G."/>
            <person name="Rui T."/>
            <person name="Howieson J."/>
            <person name="Reeve W."/>
            <person name="Woyke T."/>
        </authorList>
    </citation>
    <scope>NUCLEOTIDE SEQUENCE [LARGE SCALE GENOMIC DNA]</scope>
    <source>
        <strain evidence="2 3">WSM3557</strain>
    </source>
</reference>
<evidence type="ECO:0000313" key="3">
    <source>
        <dbReference type="Proteomes" id="UP000003947"/>
    </source>
</evidence>
<dbReference type="Pfam" id="PF01402">
    <property type="entry name" value="RHH_1"/>
    <property type="match status" value="1"/>
</dbReference>
<dbReference type="OrthoDB" id="9854154at2"/>
<gene>
    <name evidence="2" type="ORF">MicloDRAFT_00032030</name>
</gene>
<accession>I4YRR2</accession>
<dbReference type="RefSeq" id="WP_009762705.1">
    <property type="nucleotide sequence ID" value="NZ_CP141051.1"/>
</dbReference>
<evidence type="ECO:0000313" key="2">
    <source>
        <dbReference type="EMBL" id="EIM26654.1"/>
    </source>
</evidence>
<dbReference type="InterPro" id="IPR002145">
    <property type="entry name" value="CopG"/>
</dbReference>
<proteinExistence type="predicted"/>
<dbReference type="GO" id="GO:0006355">
    <property type="term" value="P:regulation of DNA-templated transcription"/>
    <property type="evidence" value="ECO:0007669"/>
    <property type="project" value="InterPro"/>
</dbReference>
<organism evidence="2 3">
    <name type="scientific">Microvirga lotononidis</name>
    <dbReference type="NCBI Taxonomy" id="864069"/>
    <lineage>
        <taxon>Bacteria</taxon>
        <taxon>Pseudomonadati</taxon>
        <taxon>Pseudomonadota</taxon>
        <taxon>Alphaproteobacteria</taxon>
        <taxon>Hyphomicrobiales</taxon>
        <taxon>Methylobacteriaceae</taxon>
        <taxon>Microvirga</taxon>
    </lineage>
</organism>
<dbReference type="SUPFAM" id="SSF47598">
    <property type="entry name" value="Ribbon-helix-helix"/>
    <property type="match status" value="1"/>
</dbReference>
<dbReference type="InterPro" id="IPR010985">
    <property type="entry name" value="Ribbon_hlx_hlx"/>
</dbReference>
<dbReference type="AlphaFoldDB" id="I4YRR2"/>
<dbReference type="EMBL" id="JH660645">
    <property type="protein sequence ID" value="EIM26654.1"/>
    <property type="molecule type" value="Genomic_DNA"/>
</dbReference>
<feature type="domain" description="Ribbon-helix-helix protein CopG" evidence="1">
    <location>
        <begin position="17"/>
        <end position="53"/>
    </location>
</feature>
<dbReference type="CDD" id="cd21631">
    <property type="entry name" value="RHH_CopG_NikR-like"/>
    <property type="match status" value="1"/>
</dbReference>
<dbReference type="PATRIC" id="fig|864069.3.peg.3480"/>
<evidence type="ECO:0000259" key="1">
    <source>
        <dbReference type="Pfam" id="PF01402"/>
    </source>
</evidence>